<accession>A0A8S9J6Q9</accession>
<dbReference type="Proteomes" id="UP000712281">
    <property type="component" value="Unassembled WGS sequence"/>
</dbReference>
<evidence type="ECO:0000313" key="2">
    <source>
        <dbReference type="EMBL" id="KAF2577589.1"/>
    </source>
</evidence>
<name>A0A8S9J6Q9_BRACR</name>
<evidence type="ECO:0000256" key="1">
    <source>
        <dbReference type="SAM" id="MobiDB-lite"/>
    </source>
</evidence>
<proteinExistence type="predicted"/>
<reference evidence="2" key="1">
    <citation type="submission" date="2019-12" db="EMBL/GenBank/DDBJ databases">
        <title>Genome sequencing and annotation of Brassica cretica.</title>
        <authorList>
            <person name="Studholme D.J."/>
            <person name="Sarris P.F."/>
        </authorList>
    </citation>
    <scope>NUCLEOTIDE SEQUENCE</scope>
    <source>
        <strain evidence="2">PFS-001/15</strain>
        <tissue evidence="2">Leaf</tissue>
    </source>
</reference>
<comment type="caution">
    <text evidence="2">The sequence shown here is derived from an EMBL/GenBank/DDBJ whole genome shotgun (WGS) entry which is preliminary data.</text>
</comment>
<sequence>METAINVGNNRLAAPALLVSSIDLSLVAACGSGIISVAWSLGISAIPVLNGGLYPCSARGKSPLRLVPEAFGMAFWTSFPRPSLRNYNNLDMEESVVARWELMREWLNGQTDSWDPANVLEQYKMVKITEAELLGLPTPSFEGEPLVPGDMEAEKTSEPAADDPPAS</sequence>
<organism evidence="2 3">
    <name type="scientific">Brassica cretica</name>
    <name type="common">Mustard</name>
    <dbReference type="NCBI Taxonomy" id="69181"/>
    <lineage>
        <taxon>Eukaryota</taxon>
        <taxon>Viridiplantae</taxon>
        <taxon>Streptophyta</taxon>
        <taxon>Embryophyta</taxon>
        <taxon>Tracheophyta</taxon>
        <taxon>Spermatophyta</taxon>
        <taxon>Magnoliopsida</taxon>
        <taxon>eudicotyledons</taxon>
        <taxon>Gunneridae</taxon>
        <taxon>Pentapetalae</taxon>
        <taxon>rosids</taxon>
        <taxon>malvids</taxon>
        <taxon>Brassicales</taxon>
        <taxon>Brassicaceae</taxon>
        <taxon>Brassiceae</taxon>
        <taxon>Brassica</taxon>
    </lineage>
</organism>
<feature type="region of interest" description="Disordered" evidence="1">
    <location>
        <begin position="139"/>
        <end position="167"/>
    </location>
</feature>
<protein>
    <submittedName>
        <fullName evidence="2">Uncharacterized protein</fullName>
    </submittedName>
</protein>
<evidence type="ECO:0000313" key="3">
    <source>
        <dbReference type="Proteomes" id="UP000712281"/>
    </source>
</evidence>
<dbReference type="AlphaFoldDB" id="A0A8S9J6Q9"/>
<gene>
    <name evidence="2" type="ORF">F2Q68_00005354</name>
</gene>
<dbReference type="EMBL" id="QGKW02001660">
    <property type="protein sequence ID" value="KAF2577589.1"/>
    <property type="molecule type" value="Genomic_DNA"/>
</dbReference>